<comment type="caution">
    <text evidence="1">The sequence shown here is derived from an EMBL/GenBank/DDBJ whole genome shotgun (WGS) entry which is preliminary data.</text>
</comment>
<evidence type="ECO:0000313" key="1">
    <source>
        <dbReference type="EMBL" id="MBP2706527.1"/>
    </source>
</evidence>
<organism evidence="1 2">
    <name type="scientific">Microbispora oryzae</name>
    <dbReference type="NCBI Taxonomy" id="2806554"/>
    <lineage>
        <taxon>Bacteria</taxon>
        <taxon>Bacillati</taxon>
        <taxon>Actinomycetota</taxon>
        <taxon>Actinomycetes</taxon>
        <taxon>Streptosporangiales</taxon>
        <taxon>Streptosporangiaceae</taxon>
        <taxon>Microbispora</taxon>
    </lineage>
</organism>
<proteinExistence type="predicted"/>
<sequence length="456" mass="50033">MSARLEAACRVADAVLYEGYLLYPYRASAAKNRLRWQFGVLVPPGFSATEEPSASVTECLLEAPGEATVELWLRFLQVRARTVERAEAGGYRPVAELEAGGRTHLSYDDATDREVRHVLPLGRILEAERVIGVHLPPDSWTEPLLSPTGERLGRVVAARQRVDAALRVAAERLPGPYRLVRLHVRIENLADWDLPDAPREHALRRSLVAAHVLLGVTGGAFVSMLDPPEWARPAAELCRNEHTWPVLIGDRDHRDAVLSSPIILYDYPSVAPESQGDLFDATEIDELLTLSTLALTDAERREARATDPRAAAILDRIGDLPPAVLERLHGAVRETEVITGGTADSTTGGATGETPWWDPRADHEVSPETDGVVIGGVPVARGSRVRLAPGRRRADPYDMFLAGRTARVEAVLLDVDGRRHLAVTLDDDPGADLHRAHGRYLYFAPDEVEPIEEESS</sequence>
<dbReference type="AlphaFoldDB" id="A0A941AKV8"/>
<reference evidence="1" key="1">
    <citation type="submission" date="2021-02" db="EMBL/GenBank/DDBJ databases">
        <title>Draft genome sequence of Microbispora sp. RL4-1S isolated from rice leaves in Thailand.</title>
        <authorList>
            <person name="Muangham S."/>
            <person name="Duangmal K."/>
        </authorList>
    </citation>
    <scope>NUCLEOTIDE SEQUENCE</scope>
    <source>
        <strain evidence="1">RL4-1S</strain>
    </source>
</reference>
<dbReference type="RefSeq" id="WP_210157805.1">
    <property type="nucleotide sequence ID" value="NZ_JAFCNB010000012.1"/>
</dbReference>
<dbReference type="Proteomes" id="UP000674234">
    <property type="component" value="Unassembled WGS sequence"/>
</dbReference>
<gene>
    <name evidence="1" type="ORF">JOL79_22210</name>
</gene>
<accession>A0A941AKV8</accession>
<dbReference type="EMBL" id="JAFCNB010000012">
    <property type="protein sequence ID" value="MBP2706527.1"/>
    <property type="molecule type" value="Genomic_DNA"/>
</dbReference>
<protein>
    <submittedName>
        <fullName evidence="1">Uncharacterized protein</fullName>
    </submittedName>
</protein>
<name>A0A941AKV8_9ACTN</name>
<keyword evidence="2" id="KW-1185">Reference proteome</keyword>
<evidence type="ECO:0000313" key="2">
    <source>
        <dbReference type="Proteomes" id="UP000674234"/>
    </source>
</evidence>